<dbReference type="AlphaFoldDB" id="A0A1G7N8J1"/>
<evidence type="ECO:0000256" key="3">
    <source>
        <dbReference type="ARBA" id="ARBA00022475"/>
    </source>
</evidence>
<keyword evidence="5 7" id="KW-1133">Transmembrane helix</keyword>
<gene>
    <name evidence="8" type="ORF">SAMN04244550_02693</name>
</gene>
<accession>A0A1G7N8J1</accession>
<comment type="subcellular location">
    <subcellularLocation>
        <location evidence="1">Membrane</location>
        <topology evidence="1">Multi-pass membrane protein</topology>
    </subcellularLocation>
</comment>
<keyword evidence="3" id="KW-1003">Cell membrane</keyword>
<evidence type="ECO:0000256" key="4">
    <source>
        <dbReference type="ARBA" id="ARBA00022692"/>
    </source>
</evidence>
<evidence type="ECO:0000256" key="5">
    <source>
        <dbReference type="ARBA" id="ARBA00022989"/>
    </source>
</evidence>
<keyword evidence="4 7" id="KW-0812">Transmembrane</keyword>
<reference evidence="8 9" key="1">
    <citation type="submission" date="2016-10" db="EMBL/GenBank/DDBJ databases">
        <authorList>
            <person name="de Groot N.N."/>
        </authorList>
    </citation>
    <scope>NUCLEOTIDE SEQUENCE [LARGE SCALE GENOMIC DNA]</scope>
    <source>
        <strain evidence="9">DSM 938 / 37b4</strain>
    </source>
</reference>
<keyword evidence="6 7" id="KW-0472">Membrane</keyword>
<dbReference type="RefSeq" id="WP_074555071.1">
    <property type="nucleotide sequence ID" value="NZ_CP119563.1"/>
</dbReference>
<feature type="transmembrane region" description="Helical" evidence="7">
    <location>
        <begin position="205"/>
        <end position="223"/>
    </location>
</feature>
<name>A0A1G7N8J1_RHOCA</name>
<dbReference type="Pfam" id="PF03547">
    <property type="entry name" value="Mem_trans"/>
    <property type="match status" value="2"/>
</dbReference>
<dbReference type="PANTHER" id="PTHR36838:SF1">
    <property type="entry name" value="SLR1864 PROTEIN"/>
    <property type="match status" value="1"/>
</dbReference>
<organism evidence="8 9">
    <name type="scientific">Rhodobacter capsulatus</name>
    <name type="common">Rhodopseudomonas capsulata</name>
    <dbReference type="NCBI Taxonomy" id="1061"/>
    <lineage>
        <taxon>Bacteria</taxon>
        <taxon>Pseudomonadati</taxon>
        <taxon>Pseudomonadota</taxon>
        <taxon>Alphaproteobacteria</taxon>
        <taxon>Rhodobacterales</taxon>
        <taxon>Rhodobacter group</taxon>
        <taxon>Rhodobacter</taxon>
    </lineage>
</organism>
<feature type="transmembrane region" description="Helical" evidence="7">
    <location>
        <begin position="235"/>
        <end position="257"/>
    </location>
</feature>
<protein>
    <recommendedName>
        <fullName evidence="10">AEC family transporter</fullName>
    </recommendedName>
</protein>
<dbReference type="EMBL" id="FNAY01000015">
    <property type="protein sequence ID" value="SDF70388.1"/>
    <property type="molecule type" value="Genomic_DNA"/>
</dbReference>
<dbReference type="InterPro" id="IPR004776">
    <property type="entry name" value="Mem_transp_PIN-like"/>
</dbReference>
<evidence type="ECO:0000313" key="9">
    <source>
        <dbReference type="Proteomes" id="UP000183812"/>
    </source>
</evidence>
<feature type="transmembrane region" description="Helical" evidence="7">
    <location>
        <begin position="7"/>
        <end position="26"/>
    </location>
</feature>
<dbReference type="Proteomes" id="UP000183812">
    <property type="component" value="Unassembled WGS sequence"/>
</dbReference>
<feature type="transmembrane region" description="Helical" evidence="7">
    <location>
        <begin position="263"/>
        <end position="283"/>
    </location>
</feature>
<evidence type="ECO:0000256" key="1">
    <source>
        <dbReference type="ARBA" id="ARBA00004141"/>
    </source>
</evidence>
<feature type="transmembrane region" description="Helical" evidence="7">
    <location>
        <begin position="95"/>
        <end position="114"/>
    </location>
</feature>
<feature type="transmembrane region" description="Helical" evidence="7">
    <location>
        <begin position="67"/>
        <end position="88"/>
    </location>
</feature>
<evidence type="ECO:0000313" key="8">
    <source>
        <dbReference type="EMBL" id="SDF70388.1"/>
    </source>
</evidence>
<dbReference type="GO" id="GO:0016020">
    <property type="term" value="C:membrane"/>
    <property type="evidence" value="ECO:0007669"/>
    <property type="project" value="UniProtKB-SubCell"/>
</dbReference>
<keyword evidence="2" id="KW-0813">Transport</keyword>
<evidence type="ECO:0000256" key="2">
    <source>
        <dbReference type="ARBA" id="ARBA00022448"/>
    </source>
</evidence>
<evidence type="ECO:0000256" key="6">
    <source>
        <dbReference type="ARBA" id="ARBA00023136"/>
    </source>
</evidence>
<dbReference type="PANTHER" id="PTHR36838">
    <property type="entry name" value="AUXIN EFFLUX CARRIER FAMILY PROTEIN"/>
    <property type="match status" value="1"/>
</dbReference>
<dbReference type="OrthoDB" id="9810457at2"/>
<proteinExistence type="predicted"/>
<feature type="transmembrane region" description="Helical" evidence="7">
    <location>
        <begin position="161"/>
        <end position="185"/>
    </location>
</feature>
<dbReference type="GO" id="GO:0055085">
    <property type="term" value="P:transmembrane transport"/>
    <property type="evidence" value="ECO:0007669"/>
    <property type="project" value="InterPro"/>
</dbReference>
<sequence length="316" mass="32823">MSALIDVILPVFLVIGFGYVVAWKGLFSATAVEGLMRFAQNFAVPVLLARSIATLDLSASYAPGPMLSFYAGALCCFGIGSLAARIWLKRTGPDAVAIGFACMFSNSLLLGVPITERAYGPDALAGNFAIISFHSPFFYTVGIVAMEWVRSHGTGAGLSRVGWNALVGILRTPLVIGILCGFALQAFSALSGQPVPGPLMAAMEMIAKAALPAALFGLGGVLLRYRPEGDFRAIAMVTGLSLIVHPGIAYGLAHGVFGVPTAGLRSAVLTAAMAPGVNAYLFANLYGTAQRVAASSVLIATALSIVSIWVWLAILP</sequence>
<evidence type="ECO:0008006" key="10">
    <source>
        <dbReference type="Google" id="ProtNLM"/>
    </source>
</evidence>
<feature type="transmembrane region" description="Helical" evidence="7">
    <location>
        <begin position="126"/>
        <end position="149"/>
    </location>
</feature>
<evidence type="ECO:0000256" key="7">
    <source>
        <dbReference type="SAM" id="Phobius"/>
    </source>
</evidence>
<feature type="transmembrane region" description="Helical" evidence="7">
    <location>
        <begin position="292"/>
        <end position="314"/>
    </location>
</feature>